<sequence>PDVLFFAETLGCPADQTRKTAGAGFDYIFNSSKWWDFNSPWLMEQYHLTREIAPSISFPESHDTVRLCEELQGNINGLKQRYLFSALYSAGVMMPIGFEFGFRKKLHVVKTRPEDWEETGIDLTSFIKQVNRIKEQYVVFQEDAPTGMLPHSNPNVLIMWKASTTTHDEALVILNKDIHNRQHFYADSLYEFVQARAPLNDVSPEGPIDYIPEPFSYELQPGEGRVLVTTRDPGLED</sequence>
<accession>A0A3B1CVT4</accession>
<organism evidence="1">
    <name type="scientific">hydrothermal vent metagenome</name>
    <dbReference type="NCBI Taxonomy" id="652676"/>
    <lineage>
        <taxon>unclassified sequences</taxon>
        <taxon>metagenomes</taxon>
        <taxon>ecological metagenomes</taxon>
    </lineage>
</organism>
<reference evidence="1" key="1">
    <citation type="submission" date="2018-06" db="EMBL/GenBank/DDBJ databases">
        <authorList>
            <person name="Zhirakovskaya E."/>
        </authorList>
    </citation>
    <scope>NUCLEOTIDE SEQUENCE</scope>
</reference>
<feature type="non-terminal residue" evidence="1">
    <location>
        <position position="1"/>
    </location>
</feature>
<dbReference type="SUPFAM" id="SSF51445">
    <property type="entry name" value="(Trans)glycosidases"/>
    <property type="match status" value="1"/>
</dbReference>
<name>A0A3B1CVT4_9ZZZZ</name>
<dbReference type="Gene3D" id="3.20.20.80">
    <property type="entry name" value="Glycosidases"/>
    <property type="match status" value="1"/>
</dbReference>
<dbReference type="AlphaFoldDB" id="A0A3B1CVT4"/>
<protein>
    <submittedName>
        <fullName evidence="1">Alpha amylase, catalytic region</fullName>
    </submittedName>
</protein>
<dbReference type="InterPro" id="IPR017853">
    <property type="entry name" value="GH"/>
</dbReference>
<dbReference type="EMBL" id="UOGH01000094">
    <property type="protein sequence ID" value="VAX28693.1"/>
    <property type="molecule type" value="Genomic_DNA"/>
</dbReference>
<evidence type="ECO:0000313" key="1">
    <source>
        <dbReference type="EMBL" id="VAX28693.1"/>
    </source>
</evidence>
<proteinExistence type="predicted"/>
<gene>
    <name evidence="1" type="ORF">MNBD_NITROSPIRAE02-802</name>
</gene>